<protein>
    <submittedName>
        <fullName evidence="1">Uncharacterized protein</fullName>
    </submittedName>
</protein>
<accession>A0A0A9GXP4</accession>
<proteinExistence type="predicted"/>
<dbReference type="AlphaFoldDB" id="A0A0A9GXP4"/>
<organism evidence="1">
    <name type="scientific">Arundo donax</name>
    <name type="common">Giant reed</name>
    <name type="synonym">Donax arundinaceus</name>
    <dbReference type="NCBI Taxonomy" id="35708"/>
    <lineage>
        <taxon>Eukaryota</taxon>
        <taxon>Viridiplantae</taxon>
        <taxon>Streptophyta</taxon>
        <taxon>Embryophyta</taxon>
        <taxon>Tracheophyta</taxon>
        <taxon>Spermatophyta</taxon>
        <taxon>Magnoliopsida</taxon>
        <taxon>Liliopsida</taxon>
        <taxon>Poales</taxon>
        <taxon>Poaceae</taxon>
        <taxon>PACMAD clade</taxon>
        <taxon>Arundinoideae</taxon>
        <taxon>Arundineae</taxon>
        <taxon>Arundo</taxon>
    </lineage>
</organism>
<evidence type="ECO:0000313" key="1">
    <source>
        <dbReference type="EMBL" id="JAE28314.1"/>
    </source>
</evidence>
<reference evidence="1" key="2">
    <citation type="journal article" date="2015" name="Data Brief">
        <title>Shoot transcriptome of the giant reed, Arundo donax.</title>
        <authorList>
            <person name="Barrero R.A."/>
            <person name="Guerrero F.D."/>
            <person name="Moolhuijzen P."/>
            <person name="Goolsby J.A."/>
            <person name="Tidwell J."/>
            <person name="Bellgard S.E."/>
            <person name="Bellgard M.I."/>
        </authorList>
    </citation>
    <scope>NUCLEOTIDE SEQUENCE</scope>
    <source>
        <tissue evidence="1">Shoot tissue taken approximately 20 cm above the soil surface</tissue>
    </source>
</reference>
<sequence>MTCSVASVLDTTPRIGESSMVTMEADL</sequence>
<reference evidence="1" key="1">
    <citation type="submission" date="2014-09" db="EMBL/GenBank/DDBJ databases">
        <authorList>
            <person name="Magalhaes I.L.F."/>
            <person name="Oliveira U."/>
            <person name="Santos F.R."/>
            <person name="Vidigal T.H.D.A."/>
            <person name="Brescovit A.D."/>
            <person name="Santos A.J."/>
        </authorList>
    </citation>
    <scope>NUCLEOTIDE SEQUENCE</scope>
    <source>
        <tissue evidence="1">Shoot tissue taken approximately 20 cm above the soil surface</tissue>
    </source>
</reference>
<dbReference type="EMBL" id="GBRH01169582">
    <property type="protein sequence ID" value="JAE28314.1"/>
    <property type="molecule type" value="Transcribed_RNA"/>
</dbReference>
<name>A0A0A9GXP4_ARUDO</name>